<gene>
    <name evidence="5" type="primary">PLEST002435</name>
    <name evidence="5" type="ORF">PLESTB_000691100</name>
</gene>
<feature type="region of interest" description="Disordered" evidence="4">
    <location>
        <begin position="276"/>
        <end position="311"/>
    </location>
</feature>
<dbReference type="InterPro" id="IPR002110">
    <property type="entry name" value="Ankyrin_rpt"/>
</dbReference>
<sequence>MTAAEHHIAAQQPSATGTAHGMMDDRMHNPVCQPFNLEAHGCGHVFHERRSSAPPPAALRLAGYSRRLQVNIQNVPGFESEGSVDSGAEEDEAESRMSGAVGPCGVPTPQERRRSSWAAGAFETFQPKVTTGGYEALPPDQLYQQFIQIRDAVLRKAGGQPGPRLDGAEGSGIATLDGERGSAPGKDTSSTGCDCSGAGTHGAGNQQGGDISRLQQHQGAGLTDCDRAAELQGEAATAAGMGMAPTTDAAPDSPYKSAVAIATLAASPDGRARRARASAFTEASGTFDMSEPQLAGGNGRTRRQPHQSPEMVDLQDYYRSPAASSCGAGHRTSPFEGAATNASDFVSYNELYGRAPATRSIDWPTAPSPYRTTSAKELVRDRPNCRPGAAAGTLEAVSSMPGTDSFFSLLPSGEPQPSVAASAGECTSQQRQPSLAVGCRANGVTASQVLVWQEDLPAKANGSASALKGDRSSGRSGALRPVDTASSSMRLSMHDSRSTNRAEDSEVEAAADSRGVDVVVRSGGRNGDEAFTPDYLKAVQSAAQRTLLPRSRAQSGSSIRSSGTSGLDCHALLSSGWAAVAAASNSATTPHTPAAQVGGSGTGEGVRPTYEGYVPLPLPGLPPPLEMPTASGPTDLPPPLAMHSTPSVAATTAAVVRKCLDKGLPLAVIPVKHFASVMAAAEQHDGPLAYHIISTHGVYYPGLGRHAASSGGGLAAAAFNGVVGVPGGSSSGPKAGAGCTPSKPVAPTAAATAAEGLRQLLAKGEALHIMSPSEYQRMQLAAQYSLRQLHEILVPQPSVFASETTGPTSAGLAAQERASNVAVAHVAGAGTPPPGGGGRVLRHHRRGSSICSESNFTAIVRFNSGVEGQGGGQDPAATPVRAGHSDSLSSAHDLTTPEGRVKALIQAAQLGNMARVAHLVKHGVDVHAVESAQQQQGMPHGVRGALAGAFTSTDAAAGGRTALHYAALAGSFGVAQLLLHHGAFVGVRDATGRTAYDLARRKGHDAVAQLLRDAAERRREVMRSSAAESRATAAAAPRTGYPPPVPPRAKQTRSNSAPASGAAVGGPLATAVGARSITDAAVVSAGAGPVTVEATVAAVVCAPVEQVPLPQPQSSSARDVRVCRSEGSGDACGETLVEYQLSGCTAAALGPTAGPSDRLPEVLAPAQPCNKVAEDLSTTLVRPPDEAPGFGTVQAPAAVGRTATSPEPAAHVDVGQVHRKGGLLGCCFCGAE</sequence>
<reference evidence="5 6" key="1">
    <citation type="journal article" date="2023" name="Commun. Biol.">
        <title>Reorganization of the ancestral sex-determining regions during the evolution of trioecy in Pleodorina starrii.</title>
        <authorList>
            <person name="Takahashi K."/>
            <person name="Suzuki S."/>
            <person name="Kawai-Toyooka H."/>
            <person name="Yamamoto K."/>
            <person name="Hamaji T."/>
            <person name="Ootsuki R."/>
            <person name="Yamaguchi H."/>
            <person name="Kawachi M."/>
            <person name="Higashiyama T."/>
            <person name="Nozaki H."/>
        </authorList>
    </citation>
    <scope>NUCLEOTIDE SEQUENCE [LARGE SCALE GENOMIC DNA]</scope>
    <source>
        <strain evidence="5 6">NIES-4479</strain>
    </source>
</reference>
<evidence type="ECO:0000256" key="4">
    <source>
        <dbReference type="SAM" id="MobiDB-lite"/>
    </source>
</evidence>
<dbReference type="Proteomes" id="UP001165080">
    <property type="component" value="Unassembled WGS sequence"/>
</dbReference>
<dbReference type="PROSITE" id="PS50088">
    <property type="entry name" value="ANK_REPEAT"/>
    <property type="match status" value="1"/>
</dbReference>
<comment type="caution">
    <text evidence="5">The sequence shown here is derived from an EMBL/GenBank/DDBJ whole genome shotgun (WGS) entry which is preliminary data.</text>
</comment>
<dbReference type="InterPro" id="IPR036770">
    <property type="entry name" value="Ankyrin_rpt-contain_sf"/>
</dbReference>
<keyword evidence="1" id="KW-0677">Repeat</keyword>
<dbReference type="SMART" id="SM00248">
    <property type="entry name" value="ANK"/>
    <property type="match status" value="3"/>
</dbReference>
<protein>
    <submittedName>
        <fullName evidence="5">Uncharacterized protein</fullName>
    </submittedName>
</protein>
<evidence type="ECO:0000256" key="3">
    <source>
        <dbReference type="PROSITE-ProRule" id="PRU00023"/>
    </source>
</evidence>
<feature type="region of interest" description="Disordered" evidence="4">
    <location>
        <begin position="864"/>
        <end position="895"/>
    </location>
</feature>
<feature type="repeat" description="ANK" evidence="3">
    <location>
        <begin position="958"/>
        <end position="990"/>
    </location>
</feature>
<feature type="region of interest" description="Disordered" evidence="4">
    <location>
        <begin position="1"/>
        <end position="22"/>
    </location>
</feature>
<feature type="compositionally biased region" description="Low complexity" evidence="4">
    <location>
        <begin position="1054"/>
        <end position="1063"/>
    </location>
</feature>
<feature type="compositionally biased region" description="Basic and acidic residues" evidence="4">
    <location>
        <begin position="492"/>
        <end position="504"/>
    </location>
</feature>
<keyword evidence="2 3" id="KW-0040">ANK repeat</keyword>
<feature type="region of interest" description="Disordered" evidence="4">
    <location>
        <begin position="1019"/>
        <end position="1063"/>
    </location>
</feature>
<organism evidence="5 6">
    <name type="scientific">Pleodorina starrii</name>
    <dbReference type="NCBI Taxonomy" id="330485"/>
    <lineage>
        <taxon>Eukaryota</taxon>
        <taxon>Viridiplantae</taxon>
        <taxon>Chlorophyta</taxon>
        <taxon>core chlorophytes</taxon>
        <taxon>Chlorophyceae</taxon>
        <taxon>CS clade</taxon>
        <taxon>Chlamydomonadales</taxon>
        <taxon>Volvocaceae</taxon>
        <taxon>Pleodorina</taxon>
    </lineage>
</organism>
<keyword evidence="6" id="KW-1185">Reference proteome</keyword>
<feature type="region of interest" description="Disordered" evidence="4">
    <location>
        <begin position="76"/>
        <end position="119"/>
    </location>
</feature>
<name>A0A9W6BIQ2_9CHLO</name>
<feature type="compositionally biased region" description="Low complexity" evidence="4">
    <location>
        <begin position="1023"/>
        <end position="1038"/>
    </location>
</feature>
<proteinExistence type="predicted"/>
<dbReference type="EMBL" id="BRXU01000007">
    <property type="protein sequence ID" value="GLC52946.1"/>
    <property type="molecule type" value="Genomic_DNA"/>
</dbReference>
<evidence type="ECO:0000313" key="6">
    <source>
        <dbReference type="Proteomes" id="UP001165080"/>
    </source>
</evidence>
<feature type="region of interest" description="Disordered" evidence="4">
    <location>
        <begin position="462"/>
        <end position="511"/>
    </location>
</feature>
<dbReference type="Pfam" id="PF12796">
    <property type="entry name" value="Ank_2"/>
    <property type="match status" value="1"/>
</dbReference>
<feature type="region of interest" description="Disordered" evidence="4">
    <location>
        <begin position="157"/>
        <end position="194"/>
    </location>
</feature>
<evidence type="ECO:0000256" key="1">
    <source>
        <dbReference type="ARBA" id="ARBA00022737"/>
    </source>
</evidence>
<dbReference type="PROSITE" id="PS50297">
    <property type="entry name" value="ANK_REP_REGION"/>
    <property type="match status" value="1"/>
</dbReference>
<dbReference type="Gene3D" id="1.25.40.20">
    <property type="entry name" value="Ankyrin repeat-containing domain"/>
    <property type="match status" value="1"/>
</dbReference>
<dbReference type="SUPFAM" id="SSF48403">
    <property type="entry name" value="Ankyrin repeat"/>
    <property type="match status" value="1"/>
</dbReference>
<feature type="region of interest" description="Disordered" evidence="4">
    <location>
        <begin position="202"/>
        <end position="221"/>
    </location>
</feature>
<evidence type="ECO:0000313" key="5">
    <source>
        <dbReference type="EMBL" id="GLC52946.1"/>
    </source>
</evidence>
<dbReference type="PANTHER" id="PTHR24198:SF165">
    <property type="entry name" value="ANKYRIN REPEAT-CONTAINING PROTEIN-RELATED"/>
    <property type="match status" value="1"/>
</dbReference>
<evidence type="ECO:0000256" key="2">
    <source>
        <dbReference type="ARBA" id="ARBA00023043"/>
    </source>
</evidence>
<dbReference type="PANTHER" id="PTHR24198">
    <property type="entry name" value="ANKYRIN REPEAT AND PROTEIN KINASE DOMAIN-CONTAINING PROTEIN"/>
    <property type="match status" value="1"/>
</dbReference>
<accession>A0A9W6BIQ2</accession>
<dbReference type="AlphaFoldDB" id="A0A9W6BIQ2"/>